<name>A0A0E9WFJ0_ANGAN</name>
<keyword evidence="1" id="KW-1133">Transmembrane helix</keyword>
<feature type="chain" id="PRO_5002434451" evidence="2">
    <location>
        <begin position="22"/>
        <end position="117"/>
    </location>
</feature>
<protein>
    <submittedName>
        <fullName evidence="3">Uncharacterized protein</fullName>
    </submittedName>
</protein>
<dbReference type="AlphaFoldDB" id="A0A0E9WFJ0"/>
<evidence type="ECO:0000313" key="3">
    <source>
        <dbReference type="EMBL" id="JAH88320.1"/>
    </source>
</evidence>
<proteinExistence type="predicted"/>
<evidence type="ECO:0000256" key="1">
    <source>
        <dbReference type="SAM" id="Phobius"/>
    </source>
</evidence>
<feature type="transmembrane region" description="Helical" evidence="1">
    <location>
        <begin position="30"/>
        <end position="51"/>
    </location>
</feature>
<organism evidence="3">
    <name type="scientific">Anguilla anguilla</name>
    <name type="common">European freshwater eel</name>
    <name type="synonym">Muraena anguilla</name>
    <dbReference type="NCBI Taxonomy" id="7936"/>
    <lineage>
        <taxon>Eukaryota</taxon>
        <taxon>Metazoa</taxon>
        <taxon>Chordata</taxon>
        <taxon>Craniata</taxon>
        <taxon>Vertebrata</taxon>
        <taxon>Euteleostomi</taxon>
        <taxon>Actinopterygii</taxon>
        <taxon>Neopterygii</taxon>
        <taxon>Teleostei</taxon>
        <taxon>Anguilliformes</taxon>
        <taxon>Anguillidae</taxon>
        <taxon>Anguilla</taxon>
    </lineage>
</organism>
<evidence type="ECO:0000256" key="2">
    <source>
        <dbReference type="SAM" id="SignalP"/>
    </source>
</evidence>
<dbReference type="EMBL" id="GBXM01020257">
    <property type="protein sequence ID" value="JAH88320.1"/>
    <property type="molecule type" value="Transcribed_RNA"/>
</dbReference>
<accession>A0A0E9WFJ0</accession>
<feature type="signal peptide" evidence="2">
    <location>
        <begin position="1"/>
        <end position="21"/>
    </location>
</feature>
<keyword evidence="1" id="KW-0812">Transmembrane</keyword>
<keyword evidence="1" id="KW-0472">Membrane</keyword>
<reference evidence="3" key="2">
    <citation type="journal article" date="2015" name="Fish Shellfish Immunol.">
        <title>Early steps in the European eel (Anguilla anguilla)-Vibrio vulnificus interaction in the gills: Role of the RtxA13 toxin.</title>
        <authorList>
            <person name="Callol A."/>
            <person name="Pajuelo D."/>
            <person name="Ebbesson L."/>
            <person name="Teles M."/>
            <person name="MacKenzie S."/>
            <person name="Amaro C."/>
        </authorList>
    </citation>
    <scope>NUCLEOTIDE SEQUENCE</scope>
</reference>
<keyword evidence="2" id="KW-0732">Signal</keyword>
<sequence>MFYPIVLFLAALSTLHMQCSTDKAFNSVNLIMLSVISRLLFSVALSFHLAFTVGTKNMAIVSSLAIHYQFTSINENDISSGREKQGLMYSIWVIAEKVCAPLLYYYRSISWYTLSRF</sequence>
<reference evidence="3" key="1">
    <citation type="submission" date="2014-11" db="EMBL/GenBank/DDBJ databases">
        <authorList>
            <person name="Amaro Gonzalez C."/>
        </authorList>
    </citation>
    <scope>NUCLEOTIDE SEQUENCE</scope>
</reference>